<dbReference type="AlphaFoldDB" id="A0A2P4QTH5"/>
<proteinExistence type="predicted"/>
<sequence length="217" mass="25002">MKENYEQTIIETLMEKNDDLTIIETLTEKNNEPIIIETSTEDNNEPIIIETSAESNNEPSIEMMEEDNVPASTPLTSPPLTVEELSESAQTNISSFKFDDPTLDAETKEKMYDEAEEKLRSLMKEWRAINRNLRKIEKDLMSKKARKSRNNEELGDVDIETDDEGDVEPVDSSDIENNHEDGEEREDEEEIQVITRSKKINEESKVVLKSKHILKKI</sequence>
<accession>A0A2P4QTH5</accession>
<gene>
    <name evidence="3" type="ORF">GLOIN_2v1511755</name>
</gene>
<dbReference type="Proteomes" id="UP000018888">
    <property type="component" value="Unassembled WGS sequence"/>
</dbReference>
<evidence type="ECO:0000256" key="1">
    <source>
        <dbReference type="SAM" id="Coils"/>
    </source>
</evidence>
<reference evidence="3 4" key="2">
    <citation type="journal article" date="2018" name="New Phytol.">
        <title>High intraspecific genome diversity in the model arbuscular mycorrhizal symbiont Rhizophagus irregularis.</title>
        <authorList>
            <person name="Chen E.C.H."/>
            <person name="Morin E."/>
            <person name="Beaudet D."/>
            <person name="Noel J."/>
            <person name="Yildirir G."/>
            <person name="Ndikumana S."/>
            <person name="Charron P."/>
            <person name="St-Onge C."/>
            <person name="Giorgi J."/>
            <person name="Kruger M."/>
            <person name="Marton T."/>
            <person name="Ropars J."/>
            <person name="Grigoriev I.V."/>
            <person name="Hainaut M."/>
            <person name="Henrissat B."/>
            <person name="Roux C."/>
            <person name="Martin F."/>
            <person name="Corradi N."/>
        </authorList>
    </citation>
    <scope>NUCLEOTIDE SEQUENCE [LARGE SCALE GENOMIC DNA]</scope>
    <source>
        <strain evidence="3 4">DAOM 197198</strain>
    </source>
</reference>
<feature type="coiled-coil region" evidence="1">
    <location>
        <begin position="105"/>
        <end position="139"/>
    </location>
</feature>
<keyword evidence="1" id="KW-0175">Coiled coil</keyword>
<evidence type="ECO:0000256" key="2">
    <source>
        <dbReference type="SAM" id="MobiDB-lite"/>
    </source>
</evidence>
<evidence type="ECO:0000313" key="3">
    <source>
        <dbReference type="EMBL" id="POG80950.1"/>
    </source>
</evidence>
<name>A0A2P4QTH5_RHIID</name>
<evidence type="ECO:0000313" key="4">
    <source>
        <dbReference type="Proteomes" id="UP000018888"/>
    </source>
</evidence>
<organism evidence="3 4">
    <name type="scientific">Rhizophagus irregularis (strain DAOM 181602 / DAOM 197198 / MUCL 43194)</name>
    <name type="common">Arbuscular mycorrhizal fungus</name>
    <name type="synonym">Glomus intraradices</name>
    <dbReference type="NCBI Taxonomy" id="747089"/>
    <lineage>
        <taxon>Eukaryota</taxon>
        <taxon>Fungi</taxon>
        <taxon>Fungi incertae sedis</taxon>
        <taxon>Mucoromycota</taxon>
        <taxon>Glomeromycotina</taxon>
        <taxon>Glomeromycetes</taxon>
        <taxon>Glomerales</taxon>
        <taxon>Glomeraceae</taxon>
        <taxon>Rhizophagus</taxon>
    </lineage>
</organism>
<protein>
    <submittedName>
        <fullName evidence="3">Uncharacterized protein</fullName>
    </submittedName>
</protein>
<reference evidence="3 4" key="1">
    <citation type="journal article" date="2013" name="Proc. Natl. Acad. Sci. U.S.A.">
        <title>Genome of an arbuscular mycorrhizal fungus provides insight into the oldest plant symbiosis.</title>
        <authorList>
            <person name="Tisserant E."/>
            <person name="Malbreil M."/>
            <person name="Kuo A."/>
            <person name="Kohler A."/>
            <person name="Symeonidi A."/>
            <person name="Balestrini R."/>
            <person name="Charron P."/>
            <person name="Duensing N."/>
            <person name="Frei Dit Frey N."/>
            <person name="Gianinazzi-Pearson V."/>
            <person name="Gilbert L.B."/>
            <person name="Handa Y."/>
            <person name="Herr J.R."/>
            <person name="Hijri M."/>
            <person name="Koul R."/>
            <person name="Kawaguchi M."/>
            <person name="Krajinski F."/>
            <person name="Lammers P.J."/>
            <person name="Masclaux F.G."/>
            <person name="Murat C."/>
            <person name="Morin E."/>
            <person name="Ndikumana S."/>
            <person name="Pagni M."/>
            <person name="Petitpierre D."/>
            <person name="Requena N."/>
            <person name="Rosikiewicz P."/>
            <person name="Riley R."/>
            <person name="Saito K."/>
            <person name="San Clemente H."/>
            <person name="Shapiro H."/>
            <person name="van Tuinen D."/>
            <person name="Becard G."/>
            <person name="Bonfante P."/>
            <person name="Paszkowski U."/>
            <person name="Shachar-Hill Y.Y."/>
            <person name="Tuskan G.A."/>
            <person name="Young P.W."/>
            <person name="Sanders I.R."/>
            <person name="Henrissat B."/>
            <person name="Rensing S.A."/>
            <person name="Grigoriev I.V."/>
            <person name="Corradi N."/>
            <person name="Roux C."/>
            <person name="Martin F."/>
        </authorList>
    </citation>
    <scope>NUCLEOTIDE SEQUENCE [LARGE SCALE GENOMIC DNA]</scope>
    <source>
        <strain evidence="3 4">DAOM 197198</strain>
    </source>
</reference>
<dbReference type="EMBL" id="AUPC02000014">
    <property type="protein sequence ID" value="POG80950.1"/>
    <property type="molecule type" value="Genomic_DNA"/>
</dbReference>
<feature type="region of interest" description="Disordered" evidence="2">
    <location>
        <begin position="143"/>
        <end position="196"/>
    </location>
</feature>
<dbReference type="VEuPathDB" id="FungiDB:RhiirFUN_004102"/>
<feature type="compositionally biased region" description="Acidic residues" evidence="2">
    <location>
        <begin position="153"/>
        <end position="174"/>
    </location>
</feature>
<comment type="caution">
    <text evidence="3">The sequence shown here is derived from an EMBL/GenBank/DDBJ whole genome shotgun (WGS) entry which is preliminary data.</text>
</comment>
<keyword evidence="4" id="KW-1185">Reference proteome</keyword>